<accession>A0A2S5A8S3</accession>
<dbReference type="Gene3D" id="1.10.150.240">
    <property type="entry name" value="Putative phosphatase, domain 2"/>
    <property type="match status" value="1"/>
</dbReference>
<dbReference type="SUPFAM" id="SSF56784">
    <property type="entry name" value="HAD-like"/>
    <property type="match status" value="1"/>
</dbReference>
<dbReference type="GO" id="GO:0005829">
    <property type="term" value="C:cytosol"/>
    <property type="evidence" value="ECO:0007669"/>
    <property type="project" value="TreeGrafter"/>
</dbReference>
<dbReference type="InterPro" id="IPR041492">
    <property type="entry name" value="HAD_2"/>
</dbReference>
<sequence length="218" mass="24741">MKYKGIIFDLDGTLVNSVEDIANAMNSVLKSHNFPTHSYEDYQYFVGSGLRNLVSKALPSSHNDETQIDHCFQLMIEVYRENCTHQTKYYEGIIELLDYLKAHNIKLSVFSNKADELSKKIVAVLFPNYFIEVVGLSIESLKKPNPFEALEICKKLELKPEEMIFVGDSGIDMQTATNANILAVGVLWGYRPESELFATGAKYILNHPLDLIQILESR</sequence>
<dbReference type="PANTHER" id="PTHR43434:SF1">
    <property type="entry name" value="PHOSPHOGLYCOLATE PHOSPHATASE"/>
    <property type="match status" value="1"/>
</dbReference>
<dbReference type="PANTHER" id="PTHR43434">
    <property type="entry name" value="PHOSPHOGLYCOLATE PHOSPHATASE"/>
    <property type="match status" value="1"/>
</dbReference>
<organism evidence="5 6">
    <name type="scientific">Flavobacterium alvei</name>
    <dbReference type="NCBI Taxonomy" id="2080416"/>
    <lineage>
        <taxon>Bacteria</taxon>
        <taxon>Pseudomonadati</taxon>
        <taxon>Bacteroidota</taxon>
        <taxon>Flavobacteriia</taxon>
        <taxon>Flavobacteriales</taxon>
        <taxon>Flavobacteriaceae</taxon>
        <taxon>Flavobacterium</taxon>
    </lineage>
</organism>
<reference evidence="5 6" key="1">
    <citation type="submission" date="2018-01" db="EMBL/GenBank/DDBJ databases">
        <authorList>
            <person name="Gaut B.S."/>
            <person name="Morton B.R."/>
            <person name="Clegg M.T."/>
            <person name="Duvall M.R."/>
        </authorList>
    </citation>
    <scope>NUCLEOTIDE SEQUENCE [LARGE SCALE GENOMIC DNA]</scope>
    <source>
        <strain evidence="5 6">HR-AY</strain>
    </source>
</reference>
<evidence type="ECO:0000313" key="5">
    <source>
        <dbReference type="EMBL" id="POY38762.1"/>
    </source>
</evidence>
<dbReference type="GO" id="GO:0008967">
    <property type="term" value="F:phosphoglycolate phosphatase activity"/>
    <property type="evidence" value="ECO:0007669"/>
    <property type="project" value="UniProtKB-EC"/>
</dbReference>
<gene>
    <name evidence="5" type="ORF">C3L50_11545</name>
</gene>
<dbReference type="SFLD" id="SFLDG01129">
    <property type="entry name" value="C1.5:_HAD__Beta-PGM__Phosphata"/>
    <property type="match status" value="1"/>
</dbReference>
<evidence type="ECO:0000256" key="1">
    <source>
        <dbReference type="ARBA" id="ARBA00000830"/>
    </source>
</evidence>
<dbReference type="OrthoDB" id="9807630at2"/>
<keyword evidence="6" id="KW-1185">Reference proteome</keyword>
<dbReference type="Pfam" id="PF13419">
    <property type="entry name" value="HAD_2"/>
    <property type="match status" value="1"/>
</dbReference>
<dbReference type="Proteomes" id="UP000237310">
    <property type="component" value="Unassembled WGS sequence"/>
</dbReference>
<dbReference type="GO" id="GO:0006281">
    <property type="term" value="P:DNA repair"/>
    <property type="evidence" value="ECO:0007669"/>
    <property type="project" value="TreeGrafter"/>
</dbReference>
<dbReference type="SFLD" id="SFLDG01135">
    <property type="entry name" value="C1.5.6:_HAD__Beta-PGM__Phospha"/>
    <property type="match status" value="1"/>
</dbReference>
<comment type="caution">
    <text evidence="5">The sequence shown here is derived from an EMBL/GenBank/DDBJ whole genome shotgun (WGS) entry which is preliminary data.</text>
</comment>
<dbReference type="EC" id="3.1.3.18" evidence="4"/>
<evidence type="ECO:0000256" key="4">
    <source>
        <dbReference type="ARBA" id="ARBA00013078"/>
    </source>
</evidence>
<comment type="pathway">
    <text evidence="2">Organic acid metabolism; glycolate biosynthesis; glycolate from 2-phosphoglycolate: step 1/1.</text>
</comment>
<dbReference type="InterPro" id="IPR023198">
    <property type="entry name" value="PGP-like_dom2"/>
</dbReference>
<dbReference type="NCBIfam" id="TIGR01549">
    <property type="entry name" value="HAD-SF-IA-v1"/>
    <property type="match status" value="1"/>
</dbReference>
<dbReference type="InterPro" id="IPR023214">
    <property type="entry name" value="HAD_sf"/>
</dbReference>
<dbReference type="InterPro" id="IPR036412">
    <property type="entry name" value="HAD-like_sf"/>
</dbReference>
<evidence type="ECO:0000313" key="6">
    <source>
        <dbReference type="Proteomes" id="UP000237310"/>
    </source>
</evidence>
<dbReference type="InterPro" id="IPR006439">
    <property type="entry name" value="HAD-SF_hydro_IA"/>
</dbReference>
<comment type="catalytic activity">
    <reaction evidence="1">
        <text>2-phosphoglycolate + H2O = glycolate + phosphate</text>
        <dbReference type="Rhea" id="RHEA:14369"/>
        <dbReference type="ChEBI" id="CHEBI:15377"/>
        <dbReference type="ChEBI" id="CHEBI:29805"/>
        <dbReference type="ChEBI" id="CHEBI:43474"/>
        <dbReference type="ChEBI" id="CHEBI:58033"/>
        <dbReference type="EC" id="3.1.3.18"/>
    </reaction>
</comment>
<name>A0A2S5A8S3_9FLAO</name>
<dbReference type="Gene3D" id="3.40.50.1000">
    <property type="entry name" value="HAD superfamily/HAD-like"/>
    <property type="match status" value="1"/>
</dbReference>
<comment type="similarity">
    <text evidence="3">Belongs to the HAD-like hydrolase superfamily. CbbY/CbbZ/Gph/YieH family.</text>
</comment>
<evidence type="ECO:0000256" key="3">
    <source>
        <dbReference type="ARBA" id="ARBA00006171"/>
    </source>
</evidence>
<evidence type="ECO:0000256" key="2">
    <source>
        <dbReference type="ARBA" id="ARBA00004818"/>
    </source>
</evidence>
<keyword evidence="5" id="KW-0378">Hydrolase</keyword>
<dbReference type="EMBL" id="PQVG01000006">
    <property type="protein sequence ID" value="POY38762.1"/>
    <property type="molecule type" value="Genomic_DNA"/>
</dbReference>
<dbReference type="AlphaFoldDB" id="A0A2S5A8S3"/>
<proteinExistence type="inferred from homology"/>
<dbReference type="InterPro" id="IPR050155">
    <property type="entry name" value="HAD-like_hydrolase_sf"/>
</dbReference>
<protein>
    <recommendedName>
        <fullName evidence="4">phosphoglycolate phosphatase</fullName>
        <ecNumber evidence="4">3.1.3.18</ecNumber>
    </recommendedName>
</protein>
<dbReference type="SFLD" id="SFLDS00003">
    <property type="entry name" value="Haloacid_Dehalogenase"/>
    <property type="match status" value="1"/>
</dbReference>
<dbReference type="PRINTS" id="PR00413">
    <property type="entry name" value="HADHALOGNASE"/>
</dbReference>
<dbReference type="RefSeq" id="WP_103806336.1">
    <property type="nucleotide sequence ID" value="NZ_PQVG01000006.1"/>
</dbReference>